<evidence type="ECO:0000256" key="1">
    <source>
        <dbReference type="SAM" id="MobiDB-lite"/>
    </source>
</evidence>
<organism evidence="2 3">
    <name type="scientific">Aspergillus coremiiformis</name>
    <dbReference type="NCBI Taxonomy" id="138285"/>
    <lineage>
        <taxon>Eukaryota</taxon>
        <taxon>Fungi</taxon>
        <taxon>Dikarya</taxon>
        <taxon>Ascomycota</taxon>
        <taxon>Pezizomycotina</taxon>
        <taxon>Eurotiomycetes</taxon>
        <taxon>Eurotiomycetidae</taxon>
        <taxon>Eurotiales</taxon>
        <taxon>Aspergillaceae</taxon>
        <taxon>Aspergillus</taxon>
        <taxon>Aspergillus subgen. Circumdati</taxon>
    </lineage>
</organism>
<evidence type="ECO:0000313" key="2">
    <source>
        <dbReference type="EMBL" id="KAE8351024.1"/>
    </source>
</evidence>
<protein>
    <submittedName>
        <fullName evidence="2">Uncharacterized protein</fullName>
    </submittedName>
</protein>
<keyword evidence="3" id="KW-1185">Reference proteome</keyword>
<gene>
    <name evidence="2" type="ORF">BDV28DRAFT_26696</name>
</gene>
<evidence type="ECO:0000313" key="3">
    <source>
        <dbReference type="Proteomes" id="UP000327118"/>
    </source>
</evidence>
<reference evidence="3" key="1">
    <citation type="submission" date="2019-04" db="EMBL/GenBank/DDBJ databases">
        <title>Friends and foes A comparative genomics studyof 23 Aspergillus species from section Flavi.</title>
        <authorList>
            <consortium name="DOE Joint Genome Institute"/>
            <person name="Kjaerbolling I."/>
            <person name="Vesth T."/>
            <person name="Frisvad J.C."/>
            <person name="Nybo J.L."/>
            <person name="Theobald S."/>
            <person name="Kildgaard S."/>
            <person name="Isbrandt T."/>
            <person name="Kuo A."/>
            <person name="Sato A."/>
            <person name="Lyhne E.K."/>
            <person name="Kogle M.E."/>
            <person name="Wiebenga A."/>
            <person name="Kun R.S."/>
            <person name="Lubbers R.J."/>
            <person name="Makela M.R."/>
            <person name="Barry K."/>
            <person name="Chovatia M."/>
            <person name="Clum A."/>
            <person name="Daum C."/>
            <person name="Haridas S."/>
            <person name="He G."/>
            <person name="LaButti K."/>
            <person name="Lipzen A."/>
            <person name="Mondo S."/>
            <person name="Riley R."/>
            <person name="Salamov A."/>
            <person name="Simmons B.A."/>
            <person name="Magnuson J.K."/>
            <person name="Henrissat B."/>
            <person name="Mortensen U.H."/>
            <person name="Larsen T.O."/>
            <person name="Devries R.P."/>
            <person name="Grigoriev I.V."/>
            <person name="Machida M."/>
            <person name="Baker S.E."/>
            <person name="Andersen M.R."/>
        </authorList>
    </citation>
    <scope>NUCLEOTIDE SEQUENCE [LARGE SCALE GENOMIC DNA]</scope>
    <source>
        <strain evidence="3">CBS 553.77</strain>
    </source>
</reference>
<feature type="region of interest" description="Disordered" evidence="1">
    <location>
        <begin position="67"/>
        <end position="91"/>
    </location>
</feature>
<sequence>MGWGPWEPRRGERDITTPLKQLGNQHVRNGTQLAKDTLYYQDGRIRHSVAIILLFSSVLCLLPTEESSEGRSPSALAKGHREQTVVTKSSM</sequence>
<proteinExistence type="predicted"/>
<dbReference type="Proteomes" id="UP000327118">
    <property type="component" value="Unassembled WGS sequence"/>
</dbReference>
<dbReference type="EMBL" id="ML739191">
    <property type="protein sequence ID" value="KAE8351024.1"/>
    <property type="molecule type" value="Genomic_DNA"/>
</dbReference>
<accession>A0A5N6Z028</accession>
<name>A0A5N6Z028_9EURO</name>
<dbReference type="AlphaFoldDB" id="A0A5N6Z028"/>